<accession>A0A2G6PEK6</accession>
<dbReference type="AlphaFoldDB" id="A0A2G6PEK6"/>
<dbReference type="EMBL" id="PDTV01000009">
    <property type="protein sequence ID" value="PIE82991.1"/>
    <property type="molecule type" value="Genomic_DNA"/>
</dbReference>
<protein>
    <submittedName>
        <fullName evidence="1">Uncharacterized protein</fullName>
    </submittedName>
</protein>
<name>A0A2G6PEK6_9GAMM</name>
<evidence type="ECO:0000313" key="1">
    <source>
        <dbReference type="EMBL" id="PIE82991.1"/>
    </source>
</evidence>
<reference evidence="1 2" key="1">
    <citation type="submission" date="2017-10" db="EMBL/GenBank/DDBJ databases">
        <title>Novel microbial diversity and functional potential in the marine mammal oral microbiome.</title>
        <authorList>
            <person name="Dudek N.K."/>
            <person name="Sun C.L."/>
            <person name="Burstein D."/>
            <person name="Kantor R.S."/>
            <person name="Aliaga Goltsman D.S."/>
            <person name="Bik E.M."/>
            <person name="Thomas B.C."/>
            <person name="Banfield J.F."/>
            <person name="Relman D.A."/>
        </authorList>
    </citation>
    <scope>NUCLEOTIDE SEQUENCE [LARGE SCALE GENOMIC DNA]</scope>
    <source>
        <strain evidence="1">DOLJORAL78_50_517</strain>
    </source>
</reference>
<organism evidence="1 2">
    <name type="scientific">Candidatus Contendibacter odensensis</name>
    <dbReference type="NCBI Taxonomy" id="1400860"/>
    <lineage>
        <taxon>Bacteria</taxon>
        <taxon>Pseudomonadati</taxon>
        <taxon>Pseudomonadota</taxon>
        <taxon>Gammaproteobacteria</taxon>
        <taxon>Candidatus Competibacteraceae</taxon>
        <taxon>Candidatus Contendibacter</taxon>
    </lineage>
</organism>
<comment type="caution">
    <text evidence="1">The sequence shown here is derived from an EMBL/GenBank/DDBJ whole genome shotgun (WGS) entry which is preliminary data.</text>
</comment>
<evidence type="ECO:0000313" key="2">
    <source>
        <dbReference type="Proteomes" id="UP000229278"/>
    </source>
</evidence>
<gene>
    <name evidence="1" type="ORF">CSA09_04170</name>
</gene>
<dbReference type="Proteomes" id="UP000229278">
    <property type="component" value="Unassembled WGS sequence"/>
</dbReference>
<sequence>MESGTYRPRFRYLLIDESAYADTELATQRNLVAALLRLENSHDLQPVHEILVALAKWLQAPEQLELRRSFVSWLKQVFLQGRVPQIDLPELTIWRTCMSCYLKTSITG</sequence>
<proteinExistence type="predicted"/>